<feature type="domain" description="Glycosyl transferase family 51" evidence="4">
    <location>
        <begin position="240"/>
        <end position="395"/>
    </location>
</feature>
<keyword evidence="3" id="KW-1133">Transmembrane helix</keyword>
<evidence type="ECO:0000259" key="4">
    <source>
        <dbReference type="Pfam" id="PF00912"/>
    </source>
</evidence>
<dbReference type="InterPro" id="IPR001264">
    <property type="entry name" value="Glyco_trans_51"/>
</dbReference>
<dbReference type="Pfam" id="PF00912">
    <property type="entry name" value="Transgly"/>
    <property type="match status" value="1"/>
</dbReference>
<keyword evidence="3" id="KW-0472">Membrane</keyword>
<dbReference type="Gene3D" id="1.10.3810.10">
    <property type="entry name" value="Biosynthetic peptidoglycan transglycosylase-like"/>
    <property type="match status" value="1"/>
</dbReference>
<evidence type="ECO:0000256" key="2">
    <source>
        <dbReference type="ARBA" id="ARBA00022679"/>
    </source>
</evidence>
<dbReference type="InterPro" id="IPR036950">
    <property type="entry name" value="PBP_transglycosylase"/>
</dbReference>
<keyword evidence="3" id="KW-0812">Transmembrane</keyword>
<protein>
    <submittedName>
        <fullName evidence="5">Biosynthetic peptidoglycan transglycosylase</fullName>
    </submittedName>
</protein>
<keyword evidence="2" id="KW-0808">Transferase</keyword>
<accession>A0ABU8VW07</accession>
<dbReference type="InterPro" id="IPR050396">
    <property type="entry name" value="Glycosyltr_51/Transpeptidase"/>
</dbReference>
<evidence type="ECO:0000256" key="3">
    <source>
        <dbReference type="SAM" id="Phobius"/>
    </source>
</evidence>
<dbReference type="EMBL" id="JBBKZV010000003">
    <property type="protein sequence ID" value="MEJ8821967.1"/>
    <property type="molecule type" value="Genomic_DNA"/>
</dbReference>
<dbReference type="SUPFAM" id="SSF53955">
    <property type="entry name" value="Lysozyme-like"/>
    <property type="match status" value="1"/>
</dbReference>
<evidence type="ECO:0000313" key="5">
    <source>
        <dbReference type="EMBL" id="MEJ8821967.1"/>
    </source>
</evidence>
<dbReference type="Proteomes" id="UP001363010">
    <property type="component" value="Unassembled WGS sequence"/>
</dbReference>
<dbReference type="RefSeq" id="WP_340363013.1">
    <property type="nucleotide sequence ID" value="NZ_JBBKZV010000003.1"/>
</dbReference>
<keyword evidence="6" id="KW-1185">Reference proteome</keyword>
<dbReference type="InterPro" id="IPR023346">
    <property type="entry name" value="Lysozyme-like_dom_sf"/>
</dbReference>
<gene>
    <name evidence="5" type="ORF">WKW80_07940</name>
</gene>
<comment type="caution">
    <text evidence="5">The sequence shown here is derived from an EMBL/GenBank/DDBJ whole genome shotgun (WGS) entry which is preliminary data.</text>
</comment>
<organism evidence="5 6">
    <name type="scientific">Variovorax humicola</name>
    <dbReference type="NCBI Taxonomy" id="1769758"/>
    <lineage>
        <taxon>Bacteria</taxon>
        <taxon>Pseudomonadati</taxon>
        <taxon>Pseudomonadota</taxon>
        <taxon>Betaproteobacteria</taxon>
        <taxon>Burkholderiales</taxon>
        <taxon>Comamonadaceae</taxon>
        <taxon>Variovorax</taxon>
    </lineage>
</organism>
<dbReference type="PANTHER" id="PTHR32282">
    <property type="entry name" value="BINDING PROTEIN TRANSPEPTIDASE, PUTATIVE-RELATED"/>
    <property type="match status" value="1"/>
</dbReference>
<name>A0ABU8VW07_9BURK</name>
<feature type="transmembrane region" description="Helical" evidence="3">
    <location>
        <begin position="7"/>
        <end position="31"/>
    </location>
</feature>
<evidence type="ECO:0000256" key="1">
    <source>
        <dbReference type="ARBA" id="ARBA00004752"/>
    </source>
</evidence>
<evidence type="ECO:0000313" key="6">
    <source>
        <dbReference type="Proteomes" id="UP001363010"/>
    </source>
</evidence>
<reference evidence="5 6" key="1">
    <citation type="submission" date="2024-03" db="EMBL/GenBank/DDBJ databases">
        <title>Novel species of the genus Variovorax.</title>
        <authorList>
            <person name="Liu Q."/>
            <person name="Xin Y.-H."/>
        </authorList>
    </citation>
    <scope>NUCLEOTIDE SEQUENCE [LARGE SCALE GENOMIC DNA]</scope>
    <source>
        <strain evidence="5 6">KACC 18501</strain>
    </source>
</reference>
<dbReference type="PANTHER" id="PTHR32282:SF33">
    <property type="entry name" value="PEPTIDOGLYCAN GLYCOSYLTRANSFERASE"/>
    <property type="match status" value="1"/>
</dbReference>
<proteinExistence type="predicted"/>
<comment type="pathway">
    <text evidence="1">Cell wall biogenesis; peptidoglycan biosynthesis.</text>
</comment>
<sequence>MNKILRYLLYVALALVVTAAVAVVLIVRIALTPAAGEWATRVQAGPIEFDVGVPTMIRVVTAPWFGPWLDGRSLNTRFGPTRFGWNEPKQTLDLVCAPCSATVPELGEQPIKVDRLHITVRRDVVALTGTLEAMLPGSAVSVLQGHWDGRLSQKTLQLNVDMDDAPIDKWYGVFVPTLPELKRARIGGTMSLRAQLGLPTESFRVQPKISQFTVEGLGTEAMLSARTSCGPSARLAPESWLARAVVAAEDQRFFEHPGYDLTELSAAAAANQKAGQIERGGSTITQQLAKMVATGRERTGERKLREMLYAVEMEQTLGKARILQIYLDNAPWGGGICGADAAARRYFNKRGASRLEPTQAAWLAAMLHKPDAELAQWKRTGNINTARTKWVIEGMHTVSKGQRDAMVRNLANARFAPPQ</sequence>